<evidence type="ECO:0000313" key="6">
    <source>
        <dbReference type="EMBL" id="EGC18301.1"/>
    </source>
</evidence>
<accession>F0EX67</accession>
<feature type="compositionally biased region" description="Polar residues" evidence="3">
    <location>
        <begin position="137"/>
        <end position="146"/>
    </location>
</feature>
<keyword evidence="2" id="KW-0175">Coiled coil</keyword>
<comment type="subcellular location">
    <subcellularLocation>
        <location evidence="1">Cell outer membrane</location>
    </subcellularLocation>
</comment>
<dbReference type="RefSeq" id="WP_003781489.1">
    <property type="nucleotide sequence ID" value="NZ_GL870929.1"/>
</dbReference>
<feature type="signal peptide" evidence="4">
    <location>
        <begin position="1"/>
        <end position="21"/>
    </location>
</feature>
<feature type="region of interest" description="Disordered" evidence="3">
    <location>
        <begin position="547"/>
        <end position="581"/>
    </location>
</feature>
<dbReference type="Pfam" id="PF01298">
    <property type="entry name" value="TbpB_B_D"/>
    <property type="match status" value="2"/>
</dbReference>
<protein>
    <submittedName>
        <fullName evidence="6">Dockerin type I repeat protein</fullName>
    </submittedName>
</protein>
<evidence type="ECO:0000256" key="1">
    <source>
        <dbReference type="ARBA" id="ARBA00004442"/>
    </source>
</evidence>
<feature type="compositionally biased region" description="Pro residues" evidence="3">
    <location>
        <begin position="268"/>
        <end position="282"/>
    </location>
</feature>
<feature type="compositionally biased region" description="Pro residues" evidence="3">
    <location>
        <begin position="149"/>
        <end position="160"/>
    </location>
</feature>
<feature type="region of interest" description="Disordered" evidence="3">
    <location>
        <begin position="26"/>
        <end position="47"/>
    </location>
</feature>
<feature type="compositionally biased region" description="Polar residues" evidence="3">
    <location>
        <begin position="318"/>
        <end position="328"/>
    </location>
</feature>
<feature type="region of interest" description="Disordered" evidence="3">
    <location>
        <begin position="258"/>
        <end position="332"/>
    </location>
</feature>
<dbReference type="EMBL" id="AEWV01000006">
    <property type="protein sequence ID" value="EGC18301.1"/>
    <property type="molecule type" value="Genomic_DNA"/>
</dbReference>
<dbReference type="AlphaFoldDB" id="F0EX67"/>
<dbReference type="Gene3D" id="2.40.160.90">
    <property type="match status" value="2"/>
</dbReference>
<feature type="chain" id="PRO_5003251860" evidence="4">
    <location>
        <begin position="22"/>
        <end position="800"/>
    </location>
</feature>
<dbReference type="InterPro" id="IPR001677">
    <property type="entry name" value="TbpB_B_D"/>
</dbReference>
<feature type="domain" description="Transferrin-binding protein B C-lobe/N-lobe beta-barrel" evidence="5">
    <location>
        <begin position="676"/>
        <end position="799"/>
    </location>
</feature>
<evidence type="ECO:0000256" key="2">
    <source>
        <dbReference type="SAM" id="Coils"/>
    </source>
</evidence>
<dbReference type="Proteomes" id="UP000004088">
    <property type="component" value="Unassembled WGS sequence"/>
</dbReference>
<keyword evidence="4" id="KW-0732">Signal</keyword>
<reference evidence="6 7" key="1">
    <citation type="submission" date="2011-01" db="EMBL/GenBank/DDBJ databases">
        <authorList>
            <person name="Muzny D."/>
            <person name="Qin X."/>
            <person name="Deng J."/>
            <person name="Jiang H."/>
            <person name="Liu Y."/>
            <person name="Qu J."/>
            <person name="Song X.-Z."/>
            <person name="Zhang L."/>
            <person name="Thornton R."/>
            <person name="Coyle M."/>
            <person name="Francisco L."/>
            <person name="Jackson L."/>
            <person name="Javaid M."/>
            <person name="Korchina V."/>
            <person name="Kovar C."/>
            <person name="Mata R."/>
            <person name="Mathew T."/>
            <person name="Ngo R."/>
            <person name="Nguyen L."/>
            <person name="Nguyen N."/>
            <person name="Okwuonu G."/>
            <person name="Ongeri F."/>
            <person name="Pham C."/>
            <person name="Simmons D."/>
            <person name="Wilczek-Boney K."/>
            <person name="Hale W."/>
            <person name="Jakkamsetti A."/>
            <person name="Pham P."/>
            <person name="Ruth R."/>
            <person name="San Lucas F."/>
            <person name="Warren J."/>
            <person name="Zhang J."/>
            <person name="Zhao Z."/>
            <person name="Zhou C."/>
            <person name="Zhu D."/>
            <person name="Lee S."/>
            <person name="Bess C."/>
            <person name="Blankenburg K."/>
            <person name="Forbes L."/>
            <person name="Fu Q."/>
            <person name="Gubbala S."/>
            <person name="Hirani K."/>
            <person name="Jayaseelan J.C."/>
            <person name="Lara F."/>
            <person name="Munidasa M."/>
            <person name="Palculict T."/>
            <person name="Patil S."/>
            <person name="Pu L.-L."/>
            <person name="Saada N."/>
            <person name="Tang L."/>
            <person name="Weissenberger G."/>
            <person name="Zhu Y."/>
            <person name="Hemphill L."/>
            <person name="Shang Y."/>
            <person name="Youmans B."/>
            <person name="Ayvaz T."/>
            <person name="Ross M."/>
            <person name="Santibanez J."/>
            <person name="Aqrawi P."/>
            <person name="Gross S."/>
            <person name="Joshi V."/>
            <person name="Fowler G."/>
            <person name="Nazareth L."/>
            <person name="Reid J."/>
            <person name="Worley K."/>
            <person name="Petrosino J."/>
            <person name="Highlander S."/>
            <person name="Gibbs R."/>
        </authorList>
    </citation>
    <scope>NUCLEOTIDE SEQUENCE [LARGE SCALE GENOMIC DNA]</scope>
    <source>
        <strain evidence="6 7">ATCC 33394</strain>
    </source>
</reference>
<proteinExistence type="predicted"/>
<feature type="compositionally biased region" description="Polar residues" evidence="3">
    <location>
        <begin position="31"/>
        <end position="44"/>
    </location>
</feature>
<feature type="compositionally biased region" description="Pro residues" evidence="3">
    <location>
        <begin position="559"/>
        <end position="575"/>
    </location>
</feature>
<sequence length="800" mass="81431">MNTGNFTLKALAIACSLALTACGGGGGGGQPSTQSRPTVPSTPSAAKTAADNAIADIAAKAQAVQAALTRNHDTDNDGKISATEAAAANQAINNAKAALQAAIANAETKAQDAALSPAEKTQATAALTTAKNSANVRNAQAASANVQPTPAPAPQPPAPQQPSAAKTAADNAIADIATKAQAVQAALTRNHDTDNDGKISATEAAAANQAINNAKAALQAAIADAETKAQDAALSPAEKTQAAAALNAAKNSANIRNAQAASANVQPTPAPAPQPQPQPPQPSAATGFGQDNNGRMKPNAGGVSGGVLSTDAMRQSDESSYGSIQNPEGRSKNEVVLNGVKIATATTGQKRYETEESNNQTAKSIHSSDILPDVRYGAVVDTSSGVMAIRQGLFVQGTAAGADTVAVKTGTVEYNGTGLHFGKPSSDATAGLPFMTADPSWGVNAPNTEDLYTSGRATKVKASVNFDNKTIGIDISDPGSRTQGRPNASELAGAPIHFDGVIQGNSFTNAAGQEKTFAGGFYGAAADQLAGMYRLNAQKANESSGVFGAQASTGSNTPAPAPTPSPAPTPTPTPPSSGAVTESTYYKLPEQQQLTDAKLPMAETNQAISKGIQTLVVDGISIALPAANQGFEKGMNYYAFNNAGNVIAGAAQIMSGGKDQGLLFVQGNLTPQDQIPTGTANYSGKVLHFRERVVRHENGNLVNVDPGYVFTQGSFTAKADFANRNLSVTINSGDYNYMRTKVFTANINGNTFSGTGSDRSIEGGFYGANAAAIAGKYQYSDGSTSKWSDSGFGVFSGNKQ</sequence>
<evidence type="ECO:0000256" key="4">
    <source>
        <dbReference type="SAM" id="SignalP"/>
    </source>
</evidence>
<evidence type="ECO:0000256" key="3">
    <source>
        <dbReference type="SAM" id="MobiDB-lite"/>
    </source>
</evidence>
<name>F0EX67_9NEIS</name>
<feature type="region of interest" description="Disordered" evidence="3">
    <location>
        <begin position="137"/>
        <end position="169"/>
    </location>
</feature>
<dbReference type="InterPro" id="IPR011250">
    <property type="entry name" value="OMP/PagP_B-barrel"/>
</dbReference>
<comment type="caution">
    <text evidence="6">The sequence shown here is derived from an EMBL/GenBank/DDBJ whole genome shotgun (WGS) entry which is preliminary data.</text>
</comment>
<feature type="domain" description="Transferrin-binding protein B C-lobe/N-lobe beta-barrel" evidence="5">
    <location>
        <begin position="408"/>
        <end position="550"/>
    </location>
</feature>
<dbReference type="GO" id="GO:0009279">
    <property type="term" value="C:cell outer membrane"/>
    <property type="evidence" value="ECO:0007669"/>
    <property type="project" value="UniProtKB-SubCell"/>
</dbReference>
<dbReference type="Gene3D" id="1.10.238.10">
    <property type="entry name" value="EF-hand"/>
    <property type="match status" value="1"/>
</dbReference>
<dbReference type="HOGENOM" id="CLU_351529_0_0_4"/>
<keyword evidence="7" id="KW-1185">Reference proteome</keyword>
<dbReference type="SUPFAM" id="SSF56925">
    <property type="entry name" value="OMPA-like"/>
    <property type="match status" value="2"/>
</dbReference>
<gene>
    <name evidence="6" type="ORF">HMPREF9098_0450</name>
</gene>
<evidence type="ECO:0000313" key="7">
    <source>
        <dbReference type="Proteomes" id="UP000004088"/>
    </source>
</evidence>
<evidence type="ECO:0000259" key="5">
    <source>
        <dbReference type="Pfam" id="PF01298"/>
    </source>
</evidence>
<dbReference type="STRING" id="888741.HMPREF9098_0450"/>
<organism evidence="6 7">
    <name type="scientific">Kingella denitrificans ATCC 33394</name>
    <dbReference type="NCBI Taxonomy" id="888741"/>
    <lineage>
        <taxon>Bacteria</taxon>
        <taxon>Pseudomonadati</taxon>
        <taxon>Pseudomonadota</taxon>
        <taxon>Betaproteobacteria</taxon>
        <taxon>Neisseriales</taxon>
        <taxon>Neisseriaceae</taxon>
        <taxon>Kingella</taxon>
    </lineage>
</organism>
<feature type="coiled-coil region" evidence="2">
    <location>
        <begin position="85"/>
        <end position="116"/>
    </location>
</feature>